<gene>
    <name evidence="1" type="ORF">PR048_026548</name>
</gene>
<sequence length="102" mass="11985">MVKKLLRRMIGRASLGYEEVSTILCEVEYVINSRPLSYLSEDTEDLVPLTPTMLQKDNRPIGVPDIDHMVKTALCKRVRFLKRLWENMRRIFRGEYLGLMVQ</sequence>
<evidence type="ECO:0000313" key="1">
    <source>
        <dbReference type="EMBL" id="KAJ8872932.1"/>
    </source>
</evidence>
<organism evidence="1 2">
    <name type="scientific">Dryococelus australis</name>
    <dbReference type="NCBI Taxonomy" id="614101"/>
    <lineage>
        <taxon>Eukaryota</taxon>
        <taxon>Metazoa</taxon>
        <taxon>Ecdysozoa</taxon>
        <taxon>Arthropoda</taxon>
        <taxon>Hexapoda</taxon>
        <taxon>Insecta</taxon>
        <taxon>Pterygota</taxon>
        <taxon>Neoptera</taxon>
        <taxon>Polyneoptera</taxon>
        <taxon>Phasmatodea</taxon>
        <taxon>Verophasmatodea</taxon>
        <taxon>Anareolatae</taxon>
        <taxon>Phasmatidae</taxon>
        <taxon>Eurycanthinae</taxon>
        <taxon>Dryococelus</taxon>
    </lineage>
</organism>
<evidence type="ECO:0000313" key="2">
    <source>
        <dbReference type="Proteomes" id="UP001159363"/>
    </source>
</evidence>
<dbReference type="Proteomes" id="UP001159363">
    <property type="component" value="Chromosome 10"/>
</dbReference>
<keyword evidence="2" id="KW-1185">Reference proteome</keyword>
<dbReference type="EMBL" id="JARBHB010000011">
    <property type="protein sequence ID" value="KAJ8872932.1"/>
    <property type="molecule type" value="Genomic_DNA"/>
</dbReference>
<comment type="caution">
    <text evidence="1">The sequence shown here is derived from an EMBL/GenBank/DDBJ whole genome shotgun (WGS) entry which is preliminary data.</text>
</comment>
<accession>A0ABQ9GLP7</accession>
<protein>
    <submittedName>
        <fullName evidence="1">Uncharacterized protein</fullName>
    </submittedName>
</protein>
<name>A0ABQ9GLP7_9NEOP</name>
<reference evidence="1 2" key="1">
    <citation type="submission" date="2023-02" db="EMBL/GenBank/DDBJ databases">
        <title>LHISI_Scaffold_Assembly.</title>
        <authorList>
            <person name="Stuart O.P."/>
            <person name="Cleave R."/>
            <person name="Magrath M.J.L."/>
            <person name="Mikheyev A.S."/>
        </authorList>
    </citation>
    <scope>NUCLEOTIDE SEQUENCE [LARGE SCALE GENOMIC DNA]</scope>
    <source>
        <strain evidence="1">Daus_M_001</strain>
        <tissue evidence="1">Leg muscle</tissue>
    </source>
</reference>
<proteinExistence type="predicted"/>